<evidence type="ECO:0000313" key="2">
    <source>
        <dbReference type="Proteomes" id="UP000011513"/>
    </source>
</evidence>
<dbReference type="PATRIC" id="fig|1227487.5.peg.3237"/>
<comment type="caution">
    <text evidence="1">The sequence shown here is derived from an EMBL/GenBank/DDBJ whole genome shotgun (WGS) entry which is preliminary data.</text>
</comment>
<protein>
    <submittedName>
        <fullName evidence="1">Uncharacterized protein</fullName>
    </submittedName>
</protein>
<dbReference type="Proteomes" id="UP000011513">
    <property type="component" value="Unassembled WGS sequence"/>
</dbReference>
<dbReference type="EMBL" id="AOIV01000038">
    <property type="protein sequence ID" value="ELZ28081.1"/>
    <property type="molecule type" value="Genomic_DNA"/>
</dbReference>
<name>M0CXY2_HALPD</name>
<dbReference type="AlphaFoldDB" id="M0CXY2"/>
<gene>
    <name evidence="1" type="ORF">C474_16309</name>
</gene>
<sequence>MRSADEVRETLLRGCSDSRVPNDPNLHHGGSVCEHMREFEATTEAARPPTWALRQRALFDLTADAVDRFVDDYTGPGGDPFWPPVDHVGIDGFDDVVEGVCNWPLLYAMGGDERLLGHARRVYESALERGAATETPFGHPMVVDEFEQCRDWFHLGEGSRYTYNMGLAAPDDEAVRERATRSADLYFGDAAADNYDAEKRLVRGPMNGSMGPDYCDFAAYEHHPYGADYRWARHGLPWRDLEFDEAADLLDPSNEERLFEVLNERCAKGDIPLNLSITSLMANAYLHTGEDRYREWVTDYLDAWRERTAENGGIIPDNVGRSGEIGEYTDGSWYGGYYGWSWGGWHYVGIGPTVAAENAVLLEGNREYLDFPRSQLDLLVENGIEVSEDDVHSTLHIPHKYGGEGDYHYDASDVLTEDDGEVLRRDGWYEFKPHQDDPYAVHLWYASMDEGDRERIRRLRDWGEQDWRRVDPRAKTKHGDGHEYAWLAYLDGEFPDYPERILDATREHVQERLRLFDAEGGDPTTVDEDYLRDRNPAFHKGLLQLTMGAPQPVYYGGLVMAQVRHFDVRRERPGLPSGVAALVESVSGDGVELTLVNLGAEREEMVVQAGAYGEHRFGAVEADGRVSDDEAGDVRHGGDGDDANAVRVRLPAGTRLSLRARLDRFANDPKYEFPWME</sequence>
<accession>M0CXY2</accession>
<dbReference type="Pfam" id="PF26099">
    <property type="entry name" value="DUF8034"/>
    <property type="match status" value="1"/>
</dbReference>
<reference evidence="1 2" key="1">
    <citation type="journal article" date="2014" name="PLoS Genet.">
        <title>Phylogenetically driven sequencing of extremely halophilic archaea reveals strategies for static and dynamic osmo-response.</title>
        <authorList>
            <person name="Becker E.A."/>
            <person name="Seitzer P.M."/>
            <person name="Tritt A."/>
            <person name="Larsen D."/>
            <person name="Krusor M."/>
            <person name="Yao A.I."/>
            <person name="Wu D."/>
            <person name="Madern D."/>
            <person name="Eisen J.A."/>
            <person name="Darling A.E."/>
            <person name="Facciotti M.T."/>
        </authorList>
    </citation>
    <scope>NUCLEOTIDE SEQUENCE [LARGE SCALE GENOMIC DNA]</scope>
    <source>
        <strain evidence="1 2">JCM 14848</strain>
    </source>
</reference>
<dbReference type="eggNOG" id="arCOG10801">
    <property type="taxonomic scope" value="Archaea"/>
</dbReference>
<dbReference type="InterPro" id="IPR058347">
    <property type="entry name" value="DUF8034"/>
</dbReference>
<keyword evidence="2" id="KW-1185">Reference proteome</keyword>
<organism evidence="1 2">
    <name type="scientific">Halogeometricum pallidum JCM 14848</name>
    <dbReference type="NCBI Taxonomy" id="1227487"/>
    <lineage>
        <taxon>Archaea</taxon>
        <taxon>Methanobacteriati</taxon>
        <taxon>Methanobacteriota</taxon>
        <taxon>Stenosarchaea group</taxon>
        <taxon>Halobacteria</taxon>
        <taxon>Halobacteriales</taxon>
        <taxon>Haloferacaceae</taxon>
        <taxon>Halogeometricum</taxon>
    </lineage>
</organism>
<evidence type="ECO:0000313" key="1">
    <source>
        <dbReference type="EMBL" id="ELZ28081.1"/>
    </source>
</evidence>
<proteinExistence type="predicted"/>
<dbReference type="InParanoid" id="M0CXY2"/>